<protein>
    <submittedName>
        <fullName evidence="1">Uncharacterized protein</fullName>
    </submittedName>
</protein>
<organism evidence="1 2">
    <name type="scientific">Podospora didyma</name>
    <dbReference type="NCBI Taxonomy" id="330526"/>
    <lineage>
        <taxon>Eukaryota</taxon>
        <taxon>Fungi</taxon>
        <taxon>Dikarya</taxon>
        <taxon>Ascomycota</taxon>
        <taxon>Pezizomycotina</taxon>
        <taxon>Sordariomycetes</taxon>
        <taxon>Sordariomycetidae</taxon>
        <taxon>Sordariales</taxon>
        <taxon>Podosporaceae</taxon>
        <taxon>Podospora</taxon>
    </lineage>
</organism>
<gene>
    <name evidence="1" type="ORF">B0H63DRAFT_519397</name>
</gene>
<dbReference type="AlphaFoldDB" id="A0AAE0NYS5"/>
<dbReference type="EMBL" id="JAULSW010000002">
    <property type="protein sequence ID" value="KAK3390163.1"/>
    <property type="molecule type" value="Genomic_DNA"/>
</dbReference>
<evidence type="ECO:0000313" key="1">
    <source>
        <dbReference type="EMBL" id="KAK3390163.1"/>
    </source>
</evidence>
<reference evidence="1" key="1">
    <citation type="journal article" date="2023" name="Mol. Phylogenet. Evol.">
        <title>Genome-scale phylogeny and comparative genomics of the fungal order Sordariales.</title>
        <authorList>
            <person name="Hensen N."/>
            <person name="Bonometti L."/>
            <person name="Westerberg I."/>
            <person name="Brannstrom I.O."/>
            <person name="Guillou S."/>
            <person name="Cros-Aarteil S."/>
            <person name="Calhoun S."/>
            <person name="Haridas S."/>
            <person name="Kuo A."/>
            <person name="Mondo S."/>
            <person name="Pangilinan J."/>
            <person name="Riley R."/>
            <person name="LaButti K."/>
            <person name="Andreopoulos B."/>
            <person name="Lipzen A."/>
            <person name="Chen C."/>
            <person name="Yan M."/>
            <person name="Daum C."/>
            <person name="Ng V."/>
            <person name="Clum A."/>
            <person name="Steindorff A."/>
            <person name="Ohm R.A."/>
            <person name="Martin F."/>
            <person name="Silar P."/>
            <person name="Natvig D.O."/>
            <person name="Lalanne C."/>
            <person name="Gautier V."/>
            <person name="Ament-Velasquez S.L."/>
            <person name="Kruys A."/>
            <person name="Hutchinson M.I."/>
            <person name="Powell A.J."/>
            <person name="Barry K."/>
            <person name="Miller A.N."/>
            <person name="Grigoriev I.V."/>
            <person name="Debuchy R."/>
            <person name="Gladieux P."/>
            <person name="Hiltunen Thoren M."/>
            <person name="Johannesson H."/>
        </authorList>
    </citation>
    <scope>NUCLEOTIDE SEQUENCE</scope>
    <source>
        <strain evidence="1">CBS 232.78</strain>
    </source>
</reference>
<evidence type="ECO:0000313" key="2">
    <source>
        <dbReference type="Proteomes" id="UP001285441"/>
    </source>
</evidence>
<keyword evidence="2" id="KW-1185">Reference proteome</keyword>
<reference evidence="1" key="2">
    <citation type="submission" date="2023-06" db="EMBL/GenBank/DDBJ databases">
        <authorList>
            <consortium name="Lawrence Berkeley National Laboratory"/>
            <person name="Haridas S."/>
            <person name="Hensen N."/>
            <person name="Bonometti L."/>
            <person name="Westerberg I."/>
            <person name="Brannstrom I.O."/>
            <person name="Guillou S."/>
            <person name="Cros-Aarteil S."/>
            <person name="Calhoun S."/>
            <person name="Kuo A."/>
            <person name="Mondo S."/>
            <person name="Pangilinan J."/>
            <person name="Riley R."/>
            <person name="LaButti K."/>
            <person name="Andreopoulos B."/>
            <person name="Lipzen A."/>
            <person name="Chen C."/>
            <person name="Yanf M."/>
            <person name="Daum C."/>
            <person name="Ng V."/>
            <person name="Clum A."/>
            <person name="Steindorff A."/>
            <person name="Ohm R."/>
            <person name="Martin F."/>
            <person name="Silar P."/>
            <person name="Natvig D."/>
            <person name="Lalanne C."/>
            <person name="Gautier V."/>
            <person name="Ament-velasquez S.L."/>
            <person name="Kruys A."/>
            <person name="Hutchinson M.I."/>
            <person name="Powell A.J."/>
            <person name="Barry K."/>
            <person name="Miller A.N."/>
            <person name="Grigoriev I.V."/>
            <person name="Debuchy R."/>
            <person name="Gladieux P."/>
            <person name="Thoren M.H."/>
            <person name="Johannesson H."/>
        </authorList>
    </citation>
    <scope>NUCLEOTIDE SEQUENCE</scope>
    <source>
        <strain evidence="1">CBS 232.78</strain>
    </source>
</reference>
<accession>A0AAE0NYS5</accession>
<sequence>MAAARGEKTVPPTGALGFDHAVTVVEKVIEDETWQFLRGDYNAKSIYFEALMPLVIFISTSKMENHISFSSQPLVALTSARASSVRGFQYSKSLMKHYGINHDRGCVDAYELLAPVIDTDRAMGWLMKLVADKGAKLVSEAVDSDLLDHED</sequence>
<comment type="caution">
    <text evidence="1">The sequence shown here is derived from an EMBL/GenBank/DDBJ whole genome shotgun (WGS) entry which is preliminary data.</text>
</comment>
<name>A0AAE0NYS5_9PEZI</name>
<proteinExistence type="predicted"/>
<dbReference type="Proteomes" id="UP001285441">
    <property type="component" value="Unassembled WGS sequence"/>
</dbReference>